<dbReference type="KEGG" id="msub:BK009_11735"/>
<dbReference type="Proteomes" id="UP000232631">
    <property type="component" value="Chromosome"/>
</dbReference>
<dbReference type="PANTHER" id="PTHR30217">
    <property type="entry name" value="PEPTIDASE U32 FAMILY"/>
    <property type="match status" value="1"/>
</dbReference>
<evidence type="ECO:0000256" key="1">
    <source>
        <dbReference type="ARBA" id="ARBA00022670"/>
    </source>
</evidence>
<dbReference type="PANTHER" id="PTHR30217:SF6">
    <property type="entry name" value="TRNA HYDROXYLATION PROTEIN P"/>
    <property type="match status" value="1"/>
</dbReference>
<dbReference type="InterPro" id="IPR001539">
    <property type="entry name" value="Peptidase_U32"/>
</dbReference>
<dbReference type="AlphaFoldDB" id="A0A2H4VT51"/>
<accession>A0A2H4VT51</accession>
<comment type="similarity">
    <text evidence="3">Belongs to the peptidase U32 family.</text>
</comment>
<dbReference type="RefSeq" id="WP_100909653.1">
    <property type="nucleotide sequence ID" value="NZ_CP017768.1"/>
</dbReference>
<dbReference type="EMBL" id="CP017768">
    <property type="protein sequence ID" value="AUB61281.1"/>
    <property type="molecule type" value="Genomic_DNA"/>
</dbReference>
<keyword evidence="1" id="KW-0645">Protease</keyword>
<keyword evidence="2" id="KW-0378">Hydrolase</keyword>
<evidence type="ECO:0000313" key="5">
    <source>
        <dbReference type="Proteomes" id="UP000232631"/>
    </source>
</evidence>
<name>A0A2H4VT51_9EURY</name>
<dbReference type="Pfam" id="PF01136">
    <property type="entry name" value="Peptidase_U32"/>
    <property type="match status" value="1"/>
</dbReference>
<gene>
    <name evidence="4" type="ORF">BK009_11735</name>
</gene>
<evidence type="ECO:0000313" key="4">
    <source>
        <dbReference type="EMBL" id="AUB61281.1"/>
    </source>
</evidence>
<dbReference type="GO" id="GO:0006508">
    <property type="term" value="P:proteolysis"/>
    <property type="evidence" value="ECO:0007669"/>
    <property type="project" value="UniProtKB-KW"/>
</dbReference>
<organism evidence="4 5">
    <name type="scientific">Methanobacterium subterraneum</name>
    <dbReference type="NCBI Taxonomy" id="59277"/>
    <lineage>
        <taxon>Archaea</taxon>
        <taxon>Methanobacteriati</taxon>
        <taxon>Methanobacteriota</taxon>
        <taxon>Methanomada group</taxon>
        <taxon>Methanobacteria</taxon>
        <taxon>Methanobacteriales</taxon>
        <taxon>Methanobacteriaceae</taxon>
        <taxon>Methanobacterium</taxon>
    </lineage>
</organism>
<reference evidence="4 5" key="1">
    <citation type="submission" date="2016-10" db="EMBL/GenBank/DDBJ databases">
        <title>Comparative genomics between deep and shallow subseafloor isolates.</title>
        <authorList>
            <person name="Ishii S."/>
            <person name="Miller J.R."/>
            <person name="Sutton G."/>
            <person name="Suzuki S."/>
            <person name="Methe B."/>
            <person name="Inagaki F."/>
            <person name="Imachi H."/>
        </authorList>
    </citation>
    <scope>NUCLEOTIDE SEQUENCE [LARGE SCALE GENOMIC DNA]</scope>
    <source>
        <strain evidence="4 5">A8p</strain>
    </source>
</reference>
<protein>
    <submittedName>
        <fullName evidence="4">Peptidase U32</fullName>
    </submittedName>
</protein>
<sequence>MVELLSPARDFAAMESALNNGANAVYIGLDGYNMRAHAANFSMENLNQAAERCHHHRVKLYVCTNTVMRNKDIEHLKTVLPEIKSAGADAIIASDLGVLKIARDVGIDVHLSVQANVSNSESLKLLHELGVKRVVLSRELHLEDIRAMTEDSPLEVEVFIHGAMCLAISGRCFLSSYLYQKNANCGECLQPCRKEWKLVSDDGDVLSLGLAGNKGLDENKSLEGDGASLDESNSPCDSKGRVDKINGFKGHILSPRDLCMIEHIPQLMEAGISSFKIEGRARPADYVATVTRVYREAIDSYQSGDWEFQDHWLNDLQKVYNRGFDTGFYFQTPYQTSSYNQATHTKQDVGEVVNYYSQVNAAETRLWNPLKVGDEIIVQGPTTGSIIQRVESMQIDHRDIFEAQKGQNVGILLTRKVRPGDIIYRRIKRNK</sequence>
<dbReference type="GO" id="GO:0008233">
    <property type="term" value="F:peptidase activity"/>
    <property type="evidence" value="ECO:0007669"/>
    <property type="project" value="UniProtKB-KW"/>
</dbReference>
<evidence type="ECO:0000256" key="3">
    <source>
        <dbReference type="ARBA" id="ARBA00038374"/>
    </source>
</evidence>
<dbReference type="GeneID" id="35127180"/>
<dbReference type="PROSITE" id="PS01276">
    <property type="entry name" value="PEPTIDASE_U32"/>
    <property type="match status" value="1"/>
</dbReference>
<dbReference type="InterPro" id="IPR051454">
    <property type="entry name" value="RNA/ubiquinone_mod_enzymes"/>
</dbReference>
<proteinExistence type="inferred from homology"/>
<dbReference type="Gene3D" id="2.40.30.10">
    <property type="entry name" value="Translation factors"/>
    <property type="match status" value="1"/>
</dbReference>
<dbReference type="InterPro" id="IPR009000">
    <property type="entry name" value="Transl_B-barrel_sf"/>
</dbReference>
<dbReference type="SUPFAM" id="SSF50447">
    <property type="entry name" value="Translation proteins"/>
    <property type="match status" value="1"/>
</dbReference>
<keyword evidence="5" id="KW-1185">Reference proteome</keyword>
<evidence type="ECO:0000256" key="2">
    <source>
        <dbReference type="ARBA" id="ARBA00022801"/>
    </source>
</evidence>